<dbReference type="AlphaFoldDB" id="W7MY21"/>
<dbReference type="VEuPathDB" id="FungiDB:FVEG_16456"/>
<dbReference type="RefSeq" id="XP_018755463.1">
    <property type="nucleotide sequence ID" value="XM_018905681.1"/>
</dbReference>
<evidence type="ECO:0000313" key="2">
    <source>
        <dbReference type="Proteomes" id="UP000009096"/>
    </source>
</evidence>
<sequence>MRSDYDISNLMYGAQMVAEFDFYQDALQELALVNSDCCGLSRACHFSEFKSDYSPQKTMLLLKLAKGTIEGRTDPGILDCVRKFTFKPNPCQLRAVHSGVWRRFQEDRGEEYGGTAEIKEKGAEIFKLIQHTVALNFKAMPNLETLVWDLNFPLNKDTWLLLACSTAHNLLINDTLIAESFSLGPPLTPPSWPLRSLVLKNFRLVGSWDQENSQRGVSLRPNPTHGFFKSLFQLCSPTLGSLTWESWHPEALEPLSLSLGTDSRPFPKLRKLRIRPGLDIMDRPSFPSFLSAPLKSLELRHSSVRLFEDIISSHVEEPYRDLEELVVKVADNLQLITELILKPNGLKKFWVTQSYDIKGRFNNLRSLYIQWGGQNKDAGHGKDHFDISPESLAAICNLQLWSSWAYAAMR</sequence>
<protein>
    <recommendedName>
        <fullName evidence="3">F-box domain-containing protein</fullName>
    </recommendedName>
</protein>
<organism evidence="1 2">
    <name type="scientific">Gibberella moniliformis (strain M3125 / FGSC 7600)</name>
    <name type="common">Maize ear and stalk rot fungus</name>
    <name type="synonym">Fusarium verticillioides</name>
    <dbReference type="NCBI Taxonomy" id="334819"/>
    <lineage>
        <taxon>Eukaryota</taxon>
        <taxon>Fungi</taxon>
        <taxon>Dikarya</taxon>
        <taxon>Ascomycota</taxon>
        <taxon>Pezizomycotina</taxon>
        <taxon>Sordariomycetes</taxon>
        <taxon>Hypocreomycetidae</taxon>
        <taxon>Hypocreales</taxon>
        <taxon>Nectriaceae</taxon>
        <taxon>Fusarium</taxon>
        <taxon>Fusarium fujikuroi species complex</taxon>
    </lineage>
</organism>
<dbReference type="EMBL" id="DS022252">
    <property type="protein sequence ID" value="EWG49272.1"/>
    <property type="molecule type" value="Genomic_DNA"/>
</dbReference>
<reference evidence="1 2" key="1">
    <citation type="journal article" date="2010" name="Nature">
        <title>Comparative genomics reveals mobile pathogenicity chromosomes in Fusarium.</title>
        <authorList>
            <person name="Ma L.J."/>
            <person name="van der Does H.C."/>
            <person name="Borkovich K.A."/>
            <person name="Coleman J.J."/>
            <person name="Daboussi M.J."/>
            <person name="Di Pietro A."/>
            <person name="Dufresne M."/>
            <person name="Freitag M."/>
            <person name="Grabherr M."/>
            <person name="Henrissat B."/>
            <person name="Houterman P.M."/>
            <person name="Kang S."/>
            <person name="Shim W.B."/>
            <person name="Woloshuk C."/>
            <person name="Xie X."/>
            <person name="Xu J.R."/>
            <person name="Antoniw J."/>
            <person name="Baker S.E."/>
            <person name="Bluhm B.H."/>
            <person name="Breakspear A."/>
            <person name="Brown D.W."/>
            <person name="Butchko R.A."/>
            <person name="Chapman S."/>
            <person name="Coulson R."/>
            <person name="Coutinho P.M."/>
            <person name="Danchin E.G."/>
            <person name="Diener A."/>
            <person name="Gale L.R."/>
            <person name="Gardiner D.M."/>
            <person name="Goff S."/>
            <person name="Hammond-Kosack K.E."/>
            <person name="Hilburn K."/>
            <person name="Hua-Van A."/>
            <person name="Jonkers W."/>
            <person name="Kazan K."/>
            <person name="Kodira C.D."/>
            <person name="Koehrsen M."/>
            <person name="Kumar L."/>
            <person name="Lee Y.H."/>
            <person name="Li L."/>
            <person name="Manners J.M."/>
            <person name="Miranda-Saavedra D."/>
            <person name="Mukherjee M."/>
            <person name="Park G."/>
            <person name="Park J."/>
            <person name="Park S.Y."/>
            <person name="Proctor R.H."/>
            <person name="Regev A."/>
            <person name="Ruiz-Roldan M.C."/>
            <person name="Sain D."/>
            <person name="Sakthikumar S."/>
            <person name="Sykes S."/>
            <person name="Schwartz D.C."/>
            <person name="Turgeon B.G."/>
            <person name="Wapinski I."/>
            <person name="Yoder O."/>
            <person name="Young S."/>
            <person name="Zeng Q."/>
            <person name="Zhou S."/>
            <person name="Galagan J."/>
            <person name="Cuomo C.A."/>
            <person name="Kistler H.C."/>
            <person name="Rep M."/>
        </authorList>
    </citation>
    <scope>NUCLEOTIDE SEQUENCE [LARGE SCALE GENOMIC DNA]</scope>
    <source>
        <strain evidence="2">M3125 / FGSC 7600</strain>
    </source>
</reference>
<evidence type="ECO:0008006" key="3">
    <source>
        <dbReference type="Google" id="ProtNLM"/>
    </source>
</evidence>
<name>W7MY21_GIBM7</name>
<keyword evidence="2" id="KW-1185">Reference proteome</keyword>
<dbReference type="OrthoDB" id="3257981at2759"/>
<evidence type="ECO:0000313" key="1">
    <source>
        <dbReference type="EMBL" id="EWG49272.1"/>
    </source>
</evidence>
<dbReference type="EMBL" id="CM000587">
    <property type="protein sequence ID" value="EWG49272.1"/>
    <property type="molecule type" value="Genomic_DNA"/>
</dbReference>
<dbReference type="Proteomes" id="UP000009096">
    <property type="component" value="Chromosome 10"/>
</dbReference>
<accession>W7MY21</accession>
<proteinExistence type="predicted"/>
<dbReference type="KEGG" id="fvr:FVEG_16456"/>
<gene>
    <name evidence="1" type="ORF">FVEG_16456</name>
</gene>
<dbReference type="GeneID" id="30073332"/>